<protein>
    <recommendedName>
        <fullName evidence="4">Glycosyltransferase RgtA/B/C/D-like domain-containing protein</fullName>
    </recommendedName>
</protein>
<feature type="transmembrane region" description="Helical" evidence="1">
    <location>
        <begin position="283"/>
        <end position="301"/>
    </location>
</feature>
<feature type="transmembrane region" description="Helical" evidence="1">
    <location>
        <begin position="190"/>
        <end position="211"/>
    </location>
</feature>
<feature type="transmembrane region" description="Helical" evidence="1">
    <location>
        <begin position="308"/>
        <end position="334"/>
    </location>
</feature>
<dbReference type="Proteomes" id="UP000050509">
    <property type="component" value="Unassembled WGS sequence"/>
</dbReference>
<feature type="transmembrane region" description="Helical" evidence="1">
    <location>
        <begin position="480"/>
        <end position="501"/>
    </location>
</feature>
<dbReference type="AlphaFoldDB" id="A0A0P9F5L5"/>
<keyword evidence="3" id="KW-1185">Reference proteome</keyword>
<evidence type="ECO:0008006" key="4">
    <source>
        <dbReference type="Google" id="ProtNLM"/>
    </source>
</evidence>
<proteinExistence type="predicted"/>
<organism evidence="2 3">
    <name type="scientific">Kouleothrix aurantiaca</name>
    <dbReference type="NCBI Taxonomy" id="186479"/>
    <lineage>
        <taxon>Bacteria</taxon>
        <taxon>Bacillati</taxon>
        <taxon>Chloroflexota</taxon>
        <taxon>Chloroflexia</taxon>
        <taxon>Chloroflexales</taxon>
        <taxon>Roseiflexineae</taxon>
        <taxon>Roseiflexaceae</taxon>
        <taxon>Kouleothrix</taxon>
    </lineage>
</organism>
<feature type="transmembrane region" description="Helical" evidence="1">
    <location>
        <begin position="407"/>
        <end position="428"/>
    </location>
</feature>
<feature type="transmembrane region" description="Helical" evidence="1">
    <location>
        <begin position="6"/>
        <end position="26"/>
    </location>
</feature>
<sequence length="760" mass="84973">MATAWCIFIIFSSILGFGVPACWLFGGRKPLNTLAWLQVPFIGIAFIILTLQNLLYFDLPIGKTFWLLWLVAIVLWIWFYRSGEILKSAKTLPYSAFIVAVLVYLVQSIGLALVGARYYVGYGWPDQLNYTMIAQFLVDKPFSITPADVGNQAYLANVFLFKNDRIGQSVLHGFFVASSFQDAKTLFEPLILLAPSLLALAIYALCSRIGIGKYHAMLASAAAGMLPSITLLHQLSFLSHALSIPFLLLWPVILDTLIDKPNRYHLTTAAVLMTAATSIYTELWAILVLLSISMIGLAALLSLQRWKLIVYCGVILVSPFVLLPFFSKAIFVIFMRLDAGILQNIYPWAFQAEGIARIWLGEFATTPVQWLHLLGIVMAVLATIGAYCGLALLVLRQIRDRASWQDFYGWRTLIVALAVLGLSLLPLGVFVRGTENPYQFYKLLITISPLFIVGLMVLASDYKRTASGQSAFALLRGTQTVLIGFLVIFAISTASTVNIAIQSTRLEAGDRNLGRLLLAPDIRTLQARLSQLHQDNLLITNVSTPRTAFAVNWLIGWLTYFARDNRIWLTTPMINGTDVRNQPDLAPILDLNSLPNDALILTVKNDDAFFKRPDNPVEKVWSNDTYQLIRTTPQSWFFLRQFTNPNGIETFREQPFFWIGKGVTTLEVFTLRSGTLTIGGRLFIGPSLPENPVRNIRIYTNTGFTKDLSLRRTNESFTVPILAGTTIISIKALDQPSQLMGPNHDRPLLLGMQSPWIQFK</sequence>
<feature type="transmembrane region" description="Helical" evidence="1">
    <location>
        <begin position="231"/>
        <end position="253"/>
    </location>
</feature>
<accession>A0A0P9F5L5</accession>
<keyword evidence="1" id="KW-1133">Transmembrane helix</keyword>
<evidence type="ECO:0000256" key="1">
    <source>
        <dbReference type="SAM" id="Phobius"/>
    </source>
</evidence>
<keyword evidence="1" id="KW-0812">Transmembrane</keyword>
<name>A0A0P9F5L5_9CHLR</name>
<feature type="transmembrane region" description="Helical" evidence="1">
    <location>
        <begin position="370"/>
        <end position="395"/>
    </location>
</feature>
<feature type="transmembrane region" description="Helical" evidence="1">
    <location>
        <begin position="440"/>
        <end position="459"/>
    </location>
</feature>
<reference evidence="2 3" key="1">
    <citation type="submission" date="2015-09" db="EMBL/GenBank/DDBJ databases">
        <title>Draft genome sequence of Kouleothrix aurantiaca JCM 19913.</title>
        <authorList>
            <person name="Hemp J."/>
        </authorList>
    </citation>
    <scope>NUCLEOTIDE SEQUENCE [LARGE SCALE GENOMIC DNA]</scope>
    <source>
        <strain evidence="2 3">COM-B</strain>
    </source>
</reference>
<feature type="transmembrane region" description="Helical" evidence="1">
    <location>
        <begin position="61"/>
        <end position="80"/>
    </location>
</feature>
<feature type="transmembrane region" description="Helical" evidence="1">
    <location>
        <begin position="33"/>
        <end position="55"/>
    </location>
</feature>
<comment type="caution">
    <text evidence="2">The sequence shown here is derived from an EMBL/GenBank/DDBJ whole genome shotgun (WGS) entry which is preliminary data.</text>
</comment>
<gene>
    <name evidence="2" type="ORF">SE17_19170</name>
</gene>
<evidence type="ECO:0000313" key="2">
    <source>
        <dbReference type="EMBL" id="KPV51799.1"/>
    </source>
</evidence>
<feature type="transmembrane region" description="Helical" evidence="1">
    <location>
        <begin position="92"/>
        <end position="120"/>
    </location>
</feature>
<dbReference type="EMBL" id="LJCR01000771">
    <property type="protein sequence ID" value="KPV51799.1"/>
    <property type="molecule type" value="Genomic_DNA"/>
</dbReference>
<evidence type="ECO:0000313" key="3">
    <source>
        <dbReference type="Proteomes" id="UP000050509"/>
    </source>
</evidence>
<keyword evidence="1" id="KW-0472">Membrane</keyword>